<gene>
    <name evidence="10" type="ORF">EI427_25505</name>
</gene>
<evidence type="ECO:0000256" key="3">
    <source>
        <dbReference type="ARBA" id="ARBA00012744"/>
    </source>
</evidence>
<dbReference type="Pfam" id="PF00933">
    <property type="entry name" value="Glyco_hydro_3"/>
    <property type="match status" value="1"/>
</dbReference>
<dbReference type="PANTHER" id="PTHR30620:SF16">
    <property type="entry name" value="LYSOSOMAL BETA GLUCOSIDASE"/>
    <property type="match status" value="1"/>
</dbReference>
<comment type="catalytic activity">
    <reaction evidence="1">
        <text>Hydrolysis of terminal, non-reducing beta-D-glucosyl residues with release of beta-D-glucose.</text>
        <dbReference type="EC" id="3.2.1.21"/>
    </reaction>
</comment>
<keyword evidence="6 7" id="KW-0326">Glycosidase</keyword>
<feature type="signal peptide" evidence="8">
    <location>
        <begin position="1"/>
        <end position="25"/>
    </location>
</feature>
<protein>
    <recommendedName>
        <fullName evidence="3">beta-glucosidase</fullName>
        <ecNumber evidence="3">3.2.1.21</ecNumber>
    </recommendedName>
</protein>
<dbReference type="InterPro" id="IPR002772">
    <property type="entry name" value="Glyco_hydro_3_C"/>
</dbReference>
<dbReference type="AlphaFoldDB" id="A0A3Q9FTE7"/>
<dbReference type="FunFam" id="2.60.40.10:FF:000495">
    <property type="entry name" value="Periplasmic beta-glucosidase"/>
    <property type="match status" value="1"/>
</dbReference>
<organism evidence="10 11">
    <name type="scientific">Flammeovirga pectinis</name>
    <dbReference type="NCBI Taxonomy" id="2494373"/>
    <lineage>
        <taxon>Bacteria</taxon>
        <taxon>Pseudomonadati</taxon>
        <taxon>Bacteroidota</taxon>
        <taxon>Cytophagia</taxon>
        <taxon>Cytophagales</taxon>
        <taxon>Flammeovirgaceae</taxon>
        <taxon>Flammeovirga</taxon>
    </lineage>
</organism>
<evidence type="ECO:0000256" key="5">
    <source>
        <dbReference type="ARBA" id="ARBA00022801"/>
    </source>
</evidence>
<dbReference type="InterPro" id="IPR026891">
    <property type="entry name" value="Fn3-like"/>
</dbReference>
<dbReference type="EMBL" id="CP034563">
    <property type="protein sequence ID" value="AZQ65572.1"/>
    <property type="molecule type" value="Genomic_DNA"/>
</dbReference>
<dbReference type="SMART" id="SM01217">
    <property type="entry name" value="Fn3_like"/>
    <property type="match status" value="1"/>
</dbReference>
<dbReference type="Gene3D" id="2.60.40.10">
    <property type="entry name" value="Immunoglobulins"/>
    <property type="match status" value="1"/>
</dbReference>
<dbReference type="Pfam" id="PF01915">
    <property type="entry name" value="Glyco_hydro_3_C"/>
    <property type="match status" value="1"/>
</dbReference>
<dbReference type="SUPFAM" id="SSF51445">
    <property type="entry name" value="(Trans)glycosidases"/>
    <property type="match status" value="1"/>
</dbReference>
<dbReference type="OrthoDB" id="9805821at2"/>
<evidence type="ECO:0000259" key="9">
    <source>
        <dbReference type="SMART" id="SM01217"/>
    </source>
</evidence>
<dbReference type="GO" id="GO:0008422">
    <property type="term" value="F:beta-glucosidase activity"/>
    <property type="evidence" value="ECO:0007669"/>
    <property type="project" value="UniProtKB-EC"/>
</dbReference>
<dbReference type="Gene3D" id="3.20.20.300">
    <property type="entry name" value="Glycoside hydrolase, family 3, N-terminal domain"/>
    <property type="match status" value="1"/>
</dbReference>
<name>A0A3Q9FTE7_9BACT</name>
<dbReference type="InterPro" id="IPR013783">
    <property type="entry name" value="Ig-like_fold"/>
</dbReference>
<evidence type="ECO:0000313" key="10">
    <source>
        <dbReference type="EMBL" id="AZQ65572.1"/>
    </source>
</evidence>
<dbReference type="EC" id="3.2.1.21" evidence="3"/>
<reference evidence="10 11" key="1">
    <citation type="submission" date="2018-12" db="EMBL/GenBank/DDBJ databases">
        <title>Flammeovirga pectinis sp. nov., isolated from the gut of the Korean scallop, Patinopecten yessoensis.</title>
        <authorList>
            <person name="Bae J.-W."/>
            <person name="Jeong Y.-S."/>
            <person name="Kang W."/>
        </authorList>
    </citation>
    <scope>NUCLEOTIDE SEQUENCE [LARGE SCALE GENOMIC DNA]</scope>
    <source>
        <strain evidence="10 11">L12M1</strain>
    </source>
</reference>
<dbReference type="InterPro" id="IPR001764">
    <property type="entry name" value="Glyco_hydro_3_N"/>
</dbReference>
<keyword evidence="4 8" id="KW-0732">Signal</keyword>
<proteinExistence type="inferred from homology"/>
<keyword evidence="5 7" id="KW-0378">Hydrolase</keyword>
<dbReference type="InterPro" id="IPR036962">
    <property type="entry name" value="Glyco_hydro_3_N_sf"/>
</dbReference>
<feature type="chain" id="PRO_5018560546" description="beta-glucosidase" evidence="8">
    <location>
        <begin position="26"/>
        <end position="747"/>
    </location>
</feature>
<evidence type="ECO:0000256" key="1">
    <source>
        <dbReference type="ARBA" id="ARBA00000448"/>
    </source>
</evidence>
<dbReference type="PRINTS" id="PR00133">
    <property type="entry name" value="GLHYDRLASE3"/>
</dbReference>
<dbReference type="KEGG" id="fll:EI427_25505"/>
<dbReference type="Pfam" id="PF14310">
    <property type="entry name" value="Fn3-like"/>
    <property type="match status" value="1"/>
</dbReference>
<evidence type="ECO:0000313" key="11">
    <source>
        <dbReference type="Proteomes" id="UP000267268"/>
    </source>
</evidence>
<dbReference type="FunFam" id="3.20.20.300:FF:000005">
    <property type="entry name" value="Periplasmic beta-glucosidase"/>
    <property type="match status" value="1"/>
</dbReference>
<keyword evidence="11" id="KW-1185">Reference proteome</keyword>
<evidence type="ECO:0000256" key="6">
    <source>
        <dbReference type="ARBA" id="ARBA00023295"/>
    </source>
</evidence>
<dbReference type="InterPro" id="IPR019800">
    <property type="entry name" value="Glyco_hydro_3_AS"/>
</dbReference>
<comment type="similarity">
    <text evidence="2 7">Belongs to the glycosyl hydrolase 3 family.</text>
</comment>
<dbReference type="Proteomes" id="UP000267268">
    <property type="component" value="Chromosome 2"/>
</dbReference>
<evidence type="ECO:0000256" key="7">
    <source>
        <dbReference type="RuleBase" id="RU361161"/>
    </source>
</evidence>
<dbReference type="PANTHER" id="PTHR30620">
    <property type="entry name" value="PERIPLASMIC BETA-GLUCOSIDASE-RELATED"/>
    <property type="match status" value="1"/>
</dbReference>
<dbReference type="InterPro" id="IPR017853">
    <property type="entry name" value="GH"/>
</dbReference>
<dbReference type="Gene3D" id="3.40.50.1700">
    <property type="entry name" value="Glycoside hydrolase family 3 C-terminal domain"/>
    <property type="match status" value="1"/>
</dbReference>
<sequence>MKKMNLLNVTLVFIAMLMCQNTLFAQDKVDQRVEEIMSKMTLDQKIGQMIQITSTSGDDVPDWVRDAIIEGRVGSILNAGTPIAIEKLQKIALKEGPNNIPLIIGRDVIHGYKTIFPIPLGQAASWNSELVERGANVAGIEAYEEGINWTFAPMIDVSRDPRWGRIAESLGEDPYLTSVLGAAMVKGFQGEQLSDEEGRIAACAKHFVGYGATENGKDYNAVSIPDYHLWNVYLPPFKAVVDAGVGTFMTAFNDINGVPASANTFLLKDVLRDDWGFEGFVVSDWESMSQMMNQGYSEDLKDVARQSANARLDMEMVSASYQKHLKELIEEGEVDVDIVNTAVRNILRSKVQLGLFDKKYRGVPKNSSILSATHKADAKAMAIESVVMLKNEKVLPLQQNQKIAVIGPLANAPAEQIGTWSLDAVVEDVITPLTSLKEVYGDNILYAEGLKNSRDMNTSSINKAVDVAKQADVVVMFVGEDAILSGEGHSRAFITLPGAQETLIEEVAATGKKIVMVVMAGRPLTFENIENKVDAILYAWHPGTMGGPALADLISGKVSPTGKLPVTFPRTVGQVPLYYAYLESGRPANPEMLGIPTGTPLDPVGLSNNYLDVSITPAYAFGYGLTYSEFLVSEPKLSSTEITSSESITLEVVVKNLGTVDAAEVVQLYIKDHVASTMRPKKELKGFEKVNLKAGEEKVVTFTIGADQLSFLDRNGKTLLESGKFTAYVGNSSDNLHEVSFTLTNLK</sequence>
<accession>A0A3Q9FTE7</accession>
<evidence type="ECO:0000256" key="8">
    <source>
        <dbReference type="SAM" id="SignalP"/>
    </source>
</evidence>
<feature type="domain" description="Fibronectin type III-like" evidence="9">
    <location>
        <begin position="664"/>
        <end position="733"/>
    </location>
</feature>
<dbReference type="GO" id="GO:0009251">
    <property type="term" value="P:glucan catabolic process"/>
    <property type="evidence" value="ECO:0007669"/>
    <property type="project" value="TreeGrafter"/>
</dbReference>
<dbReference type="InterPro" id="IPR036881">
    <property type="entry name" value="Glyco_hydro_3_C_sf"/>
</dbReference>
<evidence type="ECO:0000256" key="2">
    <source>
        <dbReference type="ARBA" id="ARBA00005336"/>
    </source>
</evidence>
<evidence type="ECO:0000256" key="4">
    <source>
        <dbReference type="ARBA" id="ARBA00022729"/>
    </source>
</evidence>
<dbReference type="PROSITE" id="PS00775">
    <property type="entry name" value="GLYCOSYL_HYDROL_F3"/>
    <property type="match status" value="1"/>
</dbReference>
<dbReference type="SUPFAM" id="SSF52279">
    <property type="entry name" value="Beta-D-glucan exohydrolase, C-terminal domain"/>
    <property type="match status" value="1"/>
</dbReference>
<dbReference type="InterPro" id="IPR051915">
    <property type="entry name" value="Cellulose_Degrad_GH3"/>
</dbReference>